<comment type="caution">
    <text evidence="1">The sequence shown here is derived from an EMBL/GenBank/DDBJ whole genome shotgun (WGS) entry which is preliminary data.</text>
</comment>
<sequence length="938" mass="99693">MISPKLSRRESETNTNDGSSDNDNDNDNNSPSKRFKAELSPINNNNNNGRSSPPVSILKDGPVPEIDIPDTTNDRRKSRKSIGRRVSFAPTAHVRMFDIPEDKRLATPQGINTFTMPDISSQTGIIGFNLGAIPAIEEVSMTSNESFDVSVRQSDPSDSTHSSDISFNNAAQQQSANTASGAGSFNSNNSLANMLGDDDDDENSDVSDDNDLDDDAAVTMELTGTVDMGAINDYGSEDDDDDDNVEDGDVGAEDNRPTTGSTSNISSLIGAPPVFSGSSDTDNFLNMLLQESSNAQQTSLLENIMSQFNSTQNISTLFNQAQTQNLDHTQNITFQNTVDMDFTRVAATRDENHGDEIENTIRVVDENDSHDDGEDNDDVVGDEDNDDDEESIGYDDAVTMELTGIVGRESESPELPVGHVLQQETASNALRNYNARTPFRTPTGPGYLNQQPAMSGSLMDIMGSILDNNSGIANTVSQFASQLTSPRSVARPYIAPNHPTAPRSRAAPDTPSPITPASGKDAGLAAFFSRFTATTPPANSTTESPFYLSAATLPIAAAAAGPVAEPTEAELVKAEAQAAAEAAEMTEAAAEAEAQTAAEAKAAAMAEAQTAVEAQTVAEVATEAQAAAEEAAMVEVAAAADAQAAAKTQVAAETWAAEAAAQALAAISPRARISKAANKTPGQRPPRSRRRSSQIHAAQALSNLAKEEEEKEERVAAAYPTASEEEGLIEQVPKAEPVFELDALPPTPAHVQPPFPLKSGQPSLVEMAKAGLVFSIFQAYQKQSALPTFSPGAAQLPTCAAKLEPLFHKAKLNARLEYCTAMSSLFEADSAVSQAADAHPTDFSQTVLFFEEQNDLLAQYKDELILRVAKAKQRCLQDAPGEDTGRLASEIKELRAKLAEARREREAAGAAAEALNAQIKAIKATKSSFGRQVTEKKG</sequence>
<proteinExistence type="predicted"/>
<accession>A0ACC1I739</accession>
<evidence type="ECO:0000313" key="1">
    <source>
        <dbReference type="EMBL" id="KAJ1886539.1"/>
    </source>
</evidence>
<feature type="non-terminal residue" evidence="1">
    <location>
        <position position="938"/>
    </location>
</feature>
<dbReference type="EMBL" id="JANBPG010002235">
    <property type="protein sequence ID" value="KAJ1886539.1"/>
    <property type="molecule type" value="Genomic_DNA"/>
</dbReference>
<keyword evidence="2" id="KW-1185">Reference proteome</keyword>
<reference evidence="1" key="1">
    <citation type="submission" date="2022-07" db="EMBL/GenBank/DDBJ databases">
        <title>Phylogenomic reconstructions and comparative analyses of Kickxellomycotina fungi.</title>
        <authorList>
            <person name="Reynolds N.K."/>
            <person name="Stajich J.E."/>
            <person name="Barry K."/>
            <person name="Grigoriev I.V."/>
            <person name="Crous P."/>
            <person name="Smith M.E."/>
        </authorList>
    </citation>
    <scope>NUCLEOTIDE SEQUENCE</scope>
    <source>
        <strain evidence="1">Benny 63K</strain>
    </source>
</reference>
<evidence type="ECO:0000313" key="2">
    <source>
        <dbReference type="Proteomes" id="UP001150581"/>
    </source>
</evidence>
<organism evidence="1 2">
    <name type="scientific">Kickxella alabastrina</name>
    <dbReference type="NCBI Taxonomy" id="61397"/>
    <lineage>
        <taxon>Eukaryota</taxon>
        <taxon>Fungi</taxon>
        <taxon>Fungi incertae sedis</taxon>
        <taxon>Zoopagomycota</taxon>
        <taxon>Kickxellomycotina</taxon>
        <taxon>Kickxellomycetes</taxon>
        <taxon>Kickxellales</taxon>
        <taxon>Kickxellaceae</taxon>
        <taxon>Kickxella</taxon>
    </lineage>
</organism>
<name>A0ACC1I739_9FUNG</name>
<gene>
    <name evidence="1" type="ORF">LPJ66_009584</name>
</gene>
<protein>
    <submittedName>
        <fullName evidence="1">Uncharacterized protein</fullName>
    </submittedName>
</protein>
<dbReference type="Proteomes" id="UP001150581">
    <property type="component" value="Unassembled WGS sequence"/>
</dbReference>